<dbReference type="InterPro" id="IPR037473">
    <property type="entry name" value="Lcp-like"/>
</dbReference>
<feature type="compositionally biased region" description="Basic and acidic residues" evidence="1">
    <location>
        <begin position="96"/>
        <end position="107"/>
    </location>
</feature>
<dbReference type="Proteomes" id="UP001500979">
    <property type="component" value="Unassembled WGS sequence"/>
</dbReference>
<dbReference type="Pfam" id="PF09995">
    <property type="entry name" value="MPAB_Lcp_cat"/>
    <property type="match status" value="1"/>
</dbReference>
<dbReference type="PANTHER" id="PTHR37539">
    <property type="entry name" value="SECRETED PROTEIN-RELATED"/>
    <property type="match status" value="1"/>
</dbReference>
<comment type="caution">
    <text evidence="3">The sequence shown here is derived from an EMBL/GenBank/DDBJ whole genome shotgun (WGS) entry which is preliminary data.</text>
</comment>
<reference evidence="3 4" key="1">
    <citation type="journal article" date="2019" name="Int. J. Syst. Evol. Microbiol.">
        <title>The Global Catalogue of Microorganisms (GCM) 10K type strain sequencing project: providing services to taxonomists for standard genome sequencing and annotation.</title>
        <authorList>
            <consortium name="The Broad Institute Genomics Platform"/>
            <consortium name="The Broad Institute Genome Sequencing Center for Infectious Disease"/>
            <person name="Wu L."/>
            <person name="Ma J."/>
        </authorList>
    </citation>
    <scope>NUCLEOTIDE SEQUENCE [LARGE SCALE GENOMIC DNA]</scope>
    <source>
        <strain evidence="3 4">JCM 9383</strain>
    </source>
</reference>
<gene>
    <name evidence="3" type="ORF">GCM10010470_65750</name>
</gene>
<feature type="compositionally biased region" description="Basic and acidic residues" evidence="1">
    <location>
        <begin position="205"/>
        <end position="219"/>
    </location>
</feature>
<feature type="domain" description="ER-bound oxygenase mpaB/mpaB'/Rubber oxygenase catalytic" evidence="2">
    <location>
        <begin position="329"/>
        <end position="543"/>
    </location>
</feature>
<proteinExistence type="predicted"/>
<feature type="region of interest" description="Disordered" evidence="1">
    <location>
        <begin position="96"/>
        <end position="280"/>
    </location>
</feature>
<dbReference type="EMBL" id="BAAAUX010000045">
    <property type="protein sequence ID" value="GAA2821348.1"/>
    <property type="molecule type" value="Genomic_DNA"/>
</dbReference>
<dbReference type="PANTHER" id="PTHR37539:SF1">
    <property type="entry name" value="ER-BOUND OXYGENASE MPAB_MPAB'_RUBBER OXYGENASE CATALYTIC DOMAIN-CONTAINING PROTEIN"/>
    <property type="match status" value="1"/>
</dbReference>
<evidence type="ECO:0000313" key="3">
    <source>
        <dbReference type="EMBL" id="GAA2821348.1"/>
    </source>
</evidence>
<evidence type="ECO:0000256" key="1">
    <source>
        <dbReference type="SAM" id="MobiDB-lite"/>
    </source>
</evidence>
<accession>A0ABN3VPM9</accession>
<sequence>MVKVSAALSAPVVLEVIALLVGRPDDSPGNPPERVVRPGWQVSGTARGLAFSDAGRMDISGEALDRLAREGDPAADRLIADLARSGQLGEVNRLLREWQPSDREAPEQRSSGRGVPGWQPPARGARARRSSDGEMPEWQPSDGGVRERRRPDGEVPGWRLRARGVRERWSSGWEAPEWQQSPARGVRERSSDGDVPNQQPPDGEVPERRPPDREVREWQSPDADVPNQQPPDADVPDWQPPDSDVWERQSSNGNAPDQPPNGEVPDREPPAPGLPPDLPANLREFVRTACRTPEWADRERLARVREFFADDGIHVGTVLALGSMATAYAVPLGAKVMGVAHRLRYPERRTAASAQLAFDLMRPEPFAPGSRFAVGAVKVRLIHAAVRHHLRATGNWDEIRHGAPASQEQLLISWMAMSVQVLDFLDRLRIRVTAQEAQDYLHIWRVAGAFLGIGEEAMPRTVGEARQLFATALARSAGPSPEGVELTRHLLDLHAGALPGRAFHGVVPALLRRMVGKEVADWLAVPRSPLWQGALRCYAGLVGAVRRIEDRPLGRGLNNRLARLRRALELRILTRGRGVPLELPPELTGYVAVPRPRAGHSPEGVPILAVDVQGIARRGEGTYSG</sequence>
<evidence type="ECO:0000259" key="2">
    <source>
        <dbReference type="Pfam" id="PF09995"/>
    </source>
</evidence>
<dbReference type="InterPro" id="IPR018713">
    <property type="entry name" value="MPAB/Lcp_cat_dom"/>
</dbReference>
<organism evidence="3 4">
    <name type="scientific">Saccharopolyspora taberi</name>
    <dbReference type="NCBI Taxonomy" id="60895"/>
    <lineage>
        <taxon>Bacteria</taxon>
        <taxon>Bacillati</taxon>
        <taxon>Actinomycetota</taxon>
        <taxon>Actinomycetes</taxon>
        <taxon>Pseudonocardiales</taxon>
        <taxon>Pseudonocardiaceae</taxon>
        <taxon>Saccharopolyspora</taxon>
    </lineage>
</organism>
<name>A0ABN3VPM9_9PSEU</name>
<feature type="compositionally biased region" description="Basic and acidic residues" evidence="1">
    <location>
        <begin position="144"/>
        <end position="153"/>
    </location>
</feature>
<evidence type="ECO:0000313" key="4">
    <source>
        <dbReference type="Proteomes" id="UP001500979"/>
    </source>
</evidence>
<protein>
    <recommendedName>
        <fullName evidence="2">ER-bound oxygenase mpaB/mpaB'/Rubber oxygenase catalytic domain-containing protein</fullName>
    </recommendedName>
</protein>
<keyword evidence="4" id="KW-1185">Reference proteome</keyword>